<sequence>MEEDEKIAFESYESISTITSMEEEEYKLEEKLTKEGVLKITKELIENVQQELCLIKLCWPEIDYTKDLYLKRLPSSYCTLSDKEKLLAWYAENFRQQFHVKYPKRKPLLLVCENECGIQKFMSTTIKRSTLPYPELYTWQECGKFVSDYVKYEPLSKPLKMVSSQTYCCHQTSYFIKLSDKRSLNIYIYFIYIYI</sequence>
<dbReference type="InterPro" id="IPR033551">
    <property type="entry name" value="DRC7/lobo"/>
</dbReference>
<dbReference type="GO" id="GO:0030317">
    <property type="term" value="P:flagellated sperm motility"/>
    <property type="evidence" value="ECO:0007669"/>
    <property type="project" value="TreeGrafter"/>
</dbReference>
<evidence type="ECO:0000313" key="2">
    <source>
        <dbReference type="Proteomes" id="UP000005203"/>
    </source>
</evidence>
<dbReference type="GeneID" id="102654993"/>
<keyword evidence="2" id="KW-1185">Reference proteome</keyword>
<gene>
    <name evidence="3" type="primary">LOC102654993</name>
</gene>
<dbReference type="EnsemblMetazoa" id="XM_016912299">
    <property type="protein sequence ID" value="XP_016767788"/>
    <property type="gene ID" value="LOC102654993"/>
</dbReference>
<dbReference type="GO" id="GO:0031514">
    <property type="term" value="C:motile cilium"/>
    <property type="evidence" value="ECO:0007669"/>
    <property type="project" value="TreeGrafter"/>
</dbReference>
<dbReference type="KEGG" id="ame:102654993"/>
<protein>
    <submittedName>
        <fullName evidence="3">Dynein regulatory complex subunit 7</fullName>
    </submittedName>
</protein>
<reference evidence="3" key="2">
    <citation type="submission" date="2025-04" db="UniProtKB">
        <authorList>
            <consortium name="RefSeq"/>
        </authorList>
    </citation>
    <scope>IDENTIFICATION</scope>
    <source>
        <strain evidence="3">DH4</strain>
        <tissue evidence="3">Whole body</tissue>
    </source>
</reference>
<evidence type="ECO:0000313" key="3">
    <source>
        <dbReference type="RefSeq" id="XP_016767788.2"/>
    </source>
</evidence>
<organism evidence="1">
    <name type="scientific">Apis mellifera</name>
    <name type="common">Honeybee</name>
    <dbReference type="NCBI Taxonomy" id="7460"/>
    <lineage>
        <taxon>Eukaryota</taxon>
        <taxon>Metazoa</taxon>
        <taxon>Ecdysozoa</taxon>
        <taxon>Arthropoda</taxon>
        <taxon>Hexapoda</taxon>
        <taxon>Insecta</taxon>
        <taxon>Pterygota</taxon>
        <taxon>Neoptera</taxon>
        <taxon>Endopterygota</taxon>
        <taxon>Hymenoptera</taxon>
        <taxon>Apocrita</taxon>
        <taxon>Aculeata</taxon>
        <taxon>Apoidea</taxon>
        <taxon>Anthophila</taxon>
        <taxon>Apidae</taxon>
        <taxon>Apis</taxon>
    </lineage>
</organism>
<reference evidence="1" key="1">
    <citation type="submission" date="2021-01" db="UniProtKB">
        <authorList>
            <consortium name="EnsemblMetazoa"/>
        </authorList>
    </citation>
    <scope>IDENTIFICATION</scope>
    <source>
        <strain evidence="1">DH4</strain>
    </source>
</reference>
<dbReference type="AlphaFoldDB" id="A0A7M7IFG8"/>
<dbReference type="RefSeq" id="XP_016767788.2">
    <property type="nucleotide sequence ID" value="XM_016912299.2"/>
</dbReference>
<evidence type="ECO:0000313" key="1">
    <source>
        <dbReference type="EnsemblMetazoa" id="XP_016767788"/>
    </source>
</evidence>
<proteinExistence type="predicted"/>
<dbReference type="PANTHER" id="PTHR35249:SF2">
    <property type="entry name" value="DYNEIN REGULATORY COMPLEX SUBUNIT 7"/>
    <property type="match status" value="1"/>
</dbReference>
<dbReference type="Proteomes" id="UP000005203">
    <property type="component" value="Linkage group LG5"/>
</dbReference>
<dbReference type="OrthoDB" id="10262874at2759"/>
<dbReference type="PANTHER" id="PTHR35249">
    <property type="entry name" value="DYNEIN REGULATORY COMPLEX SUBUNIT 7"/>
    <property type="match status" value="1"/>
</dbReference>
<accession>A0A7M7IFG8</accession>
<name>A0A7M7IFG8_APIME</name>
<accession>A0A8B7KL42</accession>